<keyword evidence="2 4" id="KW-0456">Lyase</keyword>
<dbReference type="EC" id="4.1.2.17" evidence="4"/>
<dbReference type="Proteomes" id="UP000831019">
    <property type="component" value="Plasmid pDSM109990_c"/>
</dbReference>
<dbReference type="Gene3D" id="3.40.225.10">
    <property type="entry name" value="Class II aldolase/adducin N-terminal domain"/>
    <property type="match status" value="1"/>
</dbReference>
<geneLocation type="plasmid" evidence="4 5">
    <name>pDSM109990_c</name>
</geneLocation>
<dbReference type="SMART" id="SM01007">
    <property type="entry name" value="Aldolase_II"/>
    <property type="match status" value="1"/>
</dbReference>
<dbReference type="EMBL" id="CP085147">
    <property type="protein sequence ID" value="UOA16952.1"/>
    <property type="molecule type" value="Genomic_DNA"/>
</dbReference>
<dbReference type="Pfam" id="PF00596">
    <property type="entry name" value="Aldolase_II"/>
    <property type="match status" value="1"/>
</dbReference>
<proteinExistence type="predicted"/>
<dbReference type="InterPro" id="IPR036409">
    <property type="entry name" value="Aldolase_II/adducin_N_sf"/>
</dbReference>
<name>A0ABY3ZQP7_9RHOB</name>
<accession>A0ABY3ZQP7</accession>
<evidence type="ECO:0000313" key="4">
    <source>
        <dbReference type="EMBL" id="UOA16952.1"/>
    </source>
</evidence>
<dbReference type="PANTHER" id="PTHR22789">
    <property type="entry name" value="FUCULOSE PHOSPHATE ALDOLASE"/>
    <property type="match status" value="1"/>
</dbReference>
<reference evidence="5" key="1">
    <citation type="journal article" date="2022" name="Microorganisms">
        <title>Beyond the ABCs#Discovery of Three New Plasmid Types in Rhodobacterales (RepQ, RepY, RepW).</title>
        <authorList>
            <person name="Freese H.M."/>
            <person name="Ringel V."/>
            <person name="Overmann J."/>
            <person name="Petersen J."/>
        </authorList>
    </citation>
    <scope>NUCLEOTIDE SEQUENCE [LARGE SCALE GENOMIC DNA]</scope>
    <source>
        <strain evidence="5">DSM 109990</strain>
        <plasmid evidence="5">pDSM109990_c</plasmid>
    </source>
</reference>
<protein>
    <submittedName>
        <fullName evidence="4">L-fuculose phosphate aldolase</fullName>
        <ecNumber evidence="4">4.1.2.17</ecNumber>
    </submittedName>
</protein>
<organism evidence="4 5">
    <name type="scientific">Sulfitobacter dubius</name>
    <dbReference type="NCBI Taxonomy" id="218673"/>
    <lineage>
        <taxon>Bacteria</taxon>
        <taxon>Pseudomonadati</taxon>
        <taxon>Pseudomonadota</taxon>
        <taxon>Alphaproteobacteria</taxon>
        <taxon>Rhodobacterales</taxon>
        <taxon>Roseobacteraceae</taxon>
        <taxon>Sulfitobacter</taxon>
    </lineage>
</organism>
<evidence type="ECO:0000259" key="3">
    <source>
        <dbReference type="SMART" id="SM01007"/>
    </source>
</evidence>
<feature type="domain" description="Class II aldolase/adducin N-terminal" evidence="3">
    <location>
        <begin position="14"/>
        <end position="188"/>
    </location>
</feature>
<dbReference type="PANTHER" id="PTHR22789:SF0">
    <property type="entry name" value="3-OXO-TETRONATE 4-PHOSPHATE DECARBOXYLASE-RELATED"/>
    <property type="match status" value="1"/>
</dbReference>
<evidence type="ECO:0000256" key="1">
    <source>
        <dbReference type="ARBA" id="ARBA00022723"/>
    </source>
</evidence>
<evidence type="ECO:0000313" key="5">
    <source>
        <dbReference type="Proteomes" id="UP000831019"/>
    </source>
</evidence>
<dbReference type="RefSeq" id="WP_243263886.1">
    <property type="nucleotide sequence ID" value="NZ_CP085147.1"/>
</dbReference>
<evidence type="ECO:0000256" key="2">
    <source>
        <dbReference type="ARBA" id="ARBA00023239"/>
    </source>
</evidence>
<dbReference type="InterPro" id="IPR050197">
    <property type="entry name" value="Aldolase_class_II_sugar_metab"/>
</dbReference>
<keyword evidence="1" id="KW-0479">Metal-binding</keyword>
<keyword evidence="5" id="KW-1185">Reference proteome</keyword>
<keyword evidence="4" id="KW-0614">Plasmid</keyword>
<sequence length="218" mass="23979">MSDTAQTYDTSARHEIITACREMNRSGINQGTSGNISMRSGEGILVTPTSLPYNDMTPEDIVWIGFDGRIEGRRRPSSEWQFHRDIMAARPEVEAIVHAHPTACTTLSIMEKDIPPLHYMVAICGGHNVRCAPYATFGTKELSDHALAALEDRSACLLAHHGMIVTGSSLVQAMWRAVELETLAKQYLGCLTVGEPPLLSELEIRNVLDRMAGYGHSD</sequence>
<dbReference type="SUPFAM" id="SSF53639">
    <property type="entry name" value="AraD/HMP-PK domain-like"/>
    <property type="match status" value="1"/>
</dbReference>
<dbReference type="GO" id="GO:0008738">
    <property type="term" value="F:L-fuculose-phosphate aldolase activity"/>
    <property type="evidence" value="ECO:0007669"/>
    <property type="project" value="UniProtKB-EC"/>
</dbReference>
<gene>
    <name evidence="4" type="primary">fucA</name>
    <name evidence="4" type="ORF">DSM109990_03839</name>
</gene>
<dbReference type="InterPro" id="IPR001303">
    <property type="entry name" value="Aldolase_II/adducin_N"/>
</dbReference>